<dbReference type="PANTHER" id="PTHR31423">
    <property type="entry name" value="YBAK DOMAIN-CONTAINING PROTEIN"/>
    <property type="match status" value="1"/>
</dbReference>
<dbReference type="GO" id="GO:0002161">
    <property type="term" value="F:aminoacyl-tRNA deacylase activity"/>
    <property type="evidence" value="ECO:0007669"/>
    <property type="project" value="InterPro"/>
</dbReference>
<dbReference type="PANTHER" id="PTHR31423:SF3">
    <property type="entry name" value="PROLYL-TRNA SYNTHETASE ASSOCIATED DOMAIN-CONTAINING PROTEIN 1-RELATED"/>
    <property type="match status" value="1"/>
</dbReference>
<comment type="caution">
    <text evidence="3">The sequence shown here is derived from an EMBL/GenBank/DDBJ whole genome shotgun (WGS) entry which is preliminary data.</text>
</comment>
<dbReference type="SUPFAM" id="SSF55826">
    <property type="entry name" value="YbaK/ProRS associated domain"/>
    <property type="match status" value="1"/>
</dbReference>
<dbReference type="Gene3D" id="3.90.960.10">
    <property type="entry name" value="YbaK/aminoacyl-tRNA synthetase-associated domain"/>
    <property type="match status" value="1"/>
</dbReference>
<dbReference type="CDD" id="cd04335">
    <property type="entry name" value="PrdX_deacylase"/>
    <property type="match status" value="1"/>
</dbReference>
<accession>A0A645FI84</accession>
<name>A0A645FI84_9ZZZZ</name>
<evidence type="ECO:0000259" key="2">
    <source>
        <dbReference type="Pfam" id="PF04073"/>
    </source>
</evidence>
<dbReference type="InterPro" id="IPR036754">
    <property type="entry name" value="YbaK/aa-tRNA-synt-asso_dom_sf"/>
</dbReference>
<sequence length="161" mass="18113">MEKEQVLSLLEEKGIPYRLIEHPAAHTIEEMDLLGVENAQQIAKNLFLRDDKKRDYYLICLQKDKTADLKTLRQTLGCRPLSFASETDLQQYLALPKGAVTPFGALNDTTHKARLRFDRTLAGFTTVGVHPNDNTATVFLKLADLIKLLQGFGSDVELIDL</sequence>
<reference evidence="3" key="1">
    <citation type="submission" date="2019-08" db="EMBL/GenBank/DDBJ databases">
        <authorList>
            <person name="Kucharzyk K."/>
            <person name="Murdoch R.W."/>
            <person name="Higgins S."/>
            <person name="Loffler F."/>
        </authorList>
    </citation>
    <scope>NUCLEOTIDE SEQUENCE</scope>
</reference>
<organism evidence="3">
    <name type="scientific">bioreactor metagenome</name>
    <dbReference type="NCBI Taxonomy" id="1076179"/>
    <lineage>
        <taxon>unclassified sequences</taxon>
        <taxon>metagenomes</taxon>
        <taxon>ecological metagenomes</taxon>
    </lineage>
</organism>
<dbReference type="InterPro" id="IPR007214">
    <property type="entry name" value="YbaK/aa-tRNA-synth-assoc-dom"/>
</dbReference>
<gene>
    <name evidence="3" type="primary">proX_18</name>
    <name evidence="3" type="ORF">SDC9_159476</name>
</gene>
<evidence type="ECO:0000313" key="3">
    <source>
        <dbReference type="EMBL" id="MPN12164.1"/>
    </source>
</evidence>
<dbReference type="EMBL" id="VSSQ01058456">
    <property type="protein sequence ID" value="MPN12164.1"/>
    <property type="molecule type" value="Genomic_DNA"/>
</dbReference>
<dbReference type="InterPro" id="IPR040285">
    <property type="entry name" value="ProX/PRXD1"/>
</dbReference>
<comment type="similarity">
    <text evidence="1">Belongs to the PRORSD1 family.</text>
</comment>
<dbReference type="AlphaFoldDB" id="A0A645FI84"/>
<dbReference type="Pfam" id="PF04073">
    <property type="entry name" value="tRNA_edit"/>
    <property type="match status" value="1"/>
</dbReference>
<dbReference type="FunFam" id="3.90.960.10:FF:000005">
    <property type="entry name" value="Putative prolyl-tRNA synthetase"/>
    <property type="match status" value="1"/>
</dbReference>
<evidence type="ECO:0000256" key="1">
    <source>
        <dbReference type="ARBA" id="ARBA00010201"/>
    </source>
</evidence>
<proteinExistence type="inferred from homology"/>
<feature type="domain" description="YbaK/aminoacyl-tRNA synthetase-associated" evidence="2">
    <location>
        <begin position="22"/>
        <end position="148"/>
    </location>
</feature>
<protein>
    <submittedName>
        <fullName evidence="3">Prolyl-tRNA editing protein ProX</fullName>
    </submittedName>
</protein>